<dbReference type="EMBL" id="QOVM01000006">
    <property type="protein sequence ID" value="RXG21196.1"/>
    <property type="molecule type" value="Genomic_DNA"/>
</dbReference>
<dbReference type="OrthoDB" id="1163458at2"/>
<sequence>MTLKFELDSDVLKLNGRFTEESIKLVEDLITAFLKSNSRIIVDLSFLNRIDVECIYFLEDLQTIQREQEKIILLRRVNNNRIFKAFKVLDLHTIFENS</sequence>
<evidence type="ECO:0000313" key="3">
    <source>
        <dbReference type="Proteomes" id="UP000289238"/>
    </source>
</evidence>
<reference evidence="2 3" key="1">
    <citation type="submission" date="2018-07" db="EMBL/GenBank/DDBJ databases">
        <title>Leeuwenhoekiella genomics.</title>
        <authorList>
            <person name="Tahon G."/>
            <person name="Willems A."/>
        </authorList>
    </citation>
    <scope>NUCLEOTIDE SEQUENCE [LARGE SCALE GENOMIC DNA]</scope>
    <source>
        <strain evidence="2 3">LMG 22550</strain>
    </source>
</reference>
<dbReference type="RefSeq" id="WP_128758463.1">
    <property type="nucleotide sequence ID" value="NZ_QOVM01000006.1"/>
</dbReference>
<feature type="domain" description="STAS" evidence="1">
    <location>
        <begin position="11"/>
        <end position="98"/>
    </location>
</feature>
<keyword evidence="3" id="KW-1185">Reference proteome</keyword>
<comment type="caution">
    <text evidence="2">The sequence shown here is derived from an EMBL/GenBank/DDBJ whole genome shotgun (WGS) entry which is preliminary data.</text>
</comment>
<dbReference type="SUPFAM" id="SSF52091">
    <property type="entry name" value="SpoIIaa-like"/>
    <property type="match status" value="1"/>
</dbReference>
<name>A0A4Q0P591_9FLAO</name>
<dbReference type="InterPro" id="IPR002645">
    <property type="entry name" value="STAS_dom"/>
</dbReference>
<dbReference type="InterPro" id="IPR036513">
    <property type="entry name" value="STAS_dom_sf"/>
</dbReference>
<dbReference type="Gene3D" id="3.30.750.24">
    <property type="entry name" value="STAS domain"/>
    <property type="match status" value="1"/>
</dbReference>
<dbReference type="Proteomes" id="UP000289238">
    <property type="component" value="Unassembled WGS sequence"/>
</dbReference>
<accession>A0A4Q0P591</accession>
<evidence type="ECO:0000259" key="1">
    <source>
        <dbReference type="PROSITE" id="PS50801"/>
    </source>
</evidence>
<proteinExistence type="predicted"/>
<protein>
    <submittedName>
        <fullName evidence="2">ABC-type transporter Mla MlaB component</fullName>
    </submittedName>
</protein>
<gene>
    <name evidence="2" type="ORF">DSM00_2713</name>
</gene>
<evidence type="ECO:0000313" key="2">
    <source>
        <dbReference type="EMBL" id="RXG21196.1"/>
    </source>
</evidence>
<organism evidence="2 3">
    <name type="scientific">Leeuwenhoekiella aequorea</name>
    <dbReference type="NCBI Taxonomy" id="283736"/>
    <lineage>
        <taxon>Bacteria</taxon>
        <taxon>Pseudomonadati</taxon>
        <taxon>Bacteroidota</taxon>
        <taxon>Flavobacteriia</taxon>
        <taxon>Flavobacteriales</taxon>
        <taxon>Flavobacteriaceae</taxon>
        <taxon>Leeuwenhoekiella</taxon>
    </lineage>
</organism>
<dbReference type="PROSITE" id="PS50801">
    <property type="entry name" value="STAS"/>
    <property type="match status" value="1"/>
</dbReference>
<dbReference type="AlphaFoldDB" id="A0A4Q0P591"/>